<evidence type="ECO:0000313" key="2">
    <source>
        <dbReference type="Proteomes" id="UP001153269"/>
    </source>
</evidence>
<reference evidence="1" key="1">
    <citation type="submission" date="2020-03" db="EMBL/GenBank/DDBJ databases">
        <authorList>
            <person name="Weist P."/>
        </authorList>
    </citation>
    <scope>NUCLEOTIDE SEQUENCE</scope>
</reference>
<organism evidence="1 2">
    <name type="scientific">Pleuronectes platessa</name>
    <name type="common">European plaice</name>
    <dbReference type="NCBI Taxonomy" id="8262"/>
    <lineage>
        <taxon>Eukaryota</taxon>
        <taxon>Metazoa</taxon>
        <taxon>Chordata</taxon>
        <taxon>Craniata</taxon>
        <taxon>Vertebrata</taxon>
        <taxon>Euteleostomi</taxon>
        <taxon>Actinopterygii</taxon>
        <taxon>Neopterygii</taxon>
        <taxon>Teleostei</taxon>
        <taxon>Neoteleostei</taxon>
        <taxon>Acanthomorphata</taxon>
        <taxon>Carangaria</taxon>
        <taxon>Pleuronectiformes</taxon>
        <taxon>Pleuronectoidei</taxon>
        <taxon>Pleuronectidae</taxon>
        <taxon>Pleuronectes</taxon>
    </lineage>
</organism>
<dbReference type="Proteomes" id="UP001153269">
    <property type="component" value="Unassembled WGS sequence"/>
</dbReference>
<name>A0A9N7Y5X4_PLEPL</name>
<dbReference type="AlphaFoldDB" id="A0A9N7Y5X4"/>
<proteinExistence type="predicted"/>
<comment type="caution">
    <text evidence="1">The sequence shown here is derived from an EMBL/GenBank/DDBJ whole genome shotgun (WGS) entry which is preliminary data.</text>
</comment>
<accession>A0A9N7Y5X4</accession>
<keyword evidence="2" id="KW-1185">Reference proteome</keyword>
<gene>
    <name evidence="1" type="ORF">PLEPLA_LOCUS1719</name>
</gene>
<dbReference type="EMBL" id="CADEAL010000083">
    <property type="protein sequence ID" value="CAB1414016.1"/>
    <property type="molecule type" value="Genomic_DNA"/>
</dbReference>
<sequence length="70" mass="8141">MTEAELREITQMRRTLCSSFTIMSWQFASRRRRHNNCTNTSRMWAVTRAVDRCAANGLAEACRQAVTLHH</sequence>
<protein>
    <submittedName>
        <fullName evidence="1">Uncharacterized protein</fullName>
    </submittedName>
</protein>
<evidence type="ECO:0000313" key="1">
    <source>
        <dbReference type="EMBL" id="CAB1414016.1"/>
    </source>
</evidence>